<protein>
    <submittedName>
        <fullName evidence="1">Uncharacterized protein</fullName>
    </submittedName>
</protein>
<organism evidence="1 2">
    <name type="scientific">Paraglaciecola agarilytica NO2</name>
    <dbReference type="NCBI Taxonomy" id="1125747"/>
    <lineage>
        <taxon>Bacteria</taxon>
        <taxon>Pseudomonadati</taxon>
        <taxon>Pseudomonadota</taxon>
        <taxon>Gammaproteobacteria</taxon>
        <taxon>Alteromonadales</taxon>
        <taxon>Alteromonadaceae</taxon>
        <taxon>Paraglaciecola</taxon>
    </lineage>
</organism>
<dbReference type="Proteomes" id="UP000008372">
    <property type="component" value="Unassembled WGS sequence"/>
</dbReference>
<accession>A0ABQ0I0S9</accession>
<evidence type="ECO:0000313" key="2">
    <source>
        <dbReference type="Proteomes" id="UP000008372"/>
    </source>
</evidence>
<proteinExistence type="predicted"/>
<reference evidence="1 2" key="1">
    <citation type="journal article" date="2014" name="Environ. Microbiol.">
        <title>Comparative genomics of the marine bacterial genus Glaciecola reveals the high degree of genomic diversity and genomic characteristic for cold adaptation.</title>
        <authorList>
            <person name="Qin Q.L."/>
            <person name="Xie B.B."/>
            <person name="Yu Y."/>
            <person name="Shu Y.L."/>
            <person name="Rong J.C."/>
            <person name="Zhang Y.J."/>
            <person name="Zhao D.L."/>
            <person name="Chen X.L."/>
            <person name="Zhang X.Y."/>
            <person name="Chen B."/>
            <person name="Zhou B.C."/>
            <person name="Zhang Y.Z."/>
        </authorList>
    </citation>
    <scope>NUCLEOTIDE SEQUENCE [LARGE SCALE GENOMIC DNA]</scope>
    <source>
        <strain evidence="1 2">NO2</strain>
    </source>
</reference>
<name>A0ABQ0I0S9_9ALTE</name>
<keyword evidence="2" id="KW-1185">Reference proteome</keyword>
<evidence type="ECO:0000313" key="1">
    <source>
        <dbReference type="EMBL" id="GAC02923.1"/>
    </source>
</evidence>
<dbReference type="EMBL" id="BAEK01000004">
    <property type="protein sequence ID" value="GAC02923.1"/>
    <property type="molecule type" value="Genomic_DNA"/>
</dbReference>
<gene>
    <name evidence="1" type="ORF">GAGA_0058</name>
</gene>
<comment type="caution">
    <text evidence="1">The sequence shown here is derived from an EMBL/GenBank/DDBJ whole genome shotgun (WGS) entry which is preliminary data.</text>
</comment>
<sequence length="43" mass="5008">MQPSASYLPSFSQLKQKKKEYLKGGELSLNYEHTCEPSFHFDL</sequence>